<organism evidence="7 8">
    <name type="scientific">Micavibrio aeruginosavorus</name>
    <dbReference type="NCBI Taxonomy" id="349221"/>
    <lineage>
        <taxon>Bacteria</taxon>
        <taxon>Pseudomonadati</taxon>
        <taxon>Bdellovibrionota</taxon>
        <taxon>Bdellovibrionia</taxon>
        <taxon>Bdellovibrionales</taxon>
        <taxon>Pseudobdellovibrionaceae</taxon>
        <taxon>Micavibrio</taxon>
    </lineage>
</organism>
<dbReference type="Pfam" id="PF00892">
    <property type="entry name" value="EamA"/>
    <property type="match status" value="2"/>
</dbReference>
<comment type="caution">
    <text evidence="7">The sequence shown here is derived from an EMBL/GenBank/DDBJ whole genome shotgun (WGS) entry which is preliminary data.</text>
</comment>
<keyword evidence="2 5" id="KW-0812">Transmembrane</keyword>
<gene>
    <name evidence="7" type="ORF">DI551_07815</name>
</gene>
<feature type="transmembrane region" description="Helical" evidence="5">
    <location>
        <begin position="76"/>
        <end position="96"/>
    </location>
</feature>
<evidence type="ECO:0000313" key="7">
    <source>
        <dbReference type="EMBL" id="PZQ45279.1"/>
    </source>
</evidence>
<comment type="subcellular location">
    <subcellularLocation>
        <location evidence="1">Membrane</location>
        <topology evidence="1">Multi-pass membrane protein</topology>
    </subcellularLocation>
</comment>
<keyword evidence="3 5" id="KW-1133">Transmembrane helix</keyword>
<dbReference type="SUPFAM" id="SSF103481">
    <property type="entry name" value="Multidrug resistance efflux transporter EmrE"/>
    <property type="match status" value="2"/>
</dbReference>
<name>A0A2W5MYQ0_9BACT</name>
<evidence type="ECO:0000256" key="1">
    <source>
        <dbReference type="ARBA" id="ARBA00004141"/>
    </source>
</evidence>
<evidence type="ECO:0000256" key="4">
    <source>
        <dbReference type="ARBA" id="ARBA00023136"/>
    </source>
</evidence>
<dbReference type="PANTHER" id="PTHR22911:SF6">
    <property type="entry name" value="SOLUTE CARRIER FAMILY 35 MEMBER G1"/>
    <property type="match status" value="1"/>
</dbReference>
<evidence type="ECO:0000313" key="8">
    <source>
        <dbReference type="Proteomes" id="UP000249417"/>
    </source>
</evidence>
<feature type="transmembrane region" description="Helical" evidence="5">
    <location>
        <begin position="266"/>
        <end position="284"/>
    </location>
</feature>
<dbReference type="EMBL" id="QFQB01000055">
    <property type="protein sequence ID" value="PZQ45279.1"/>
    <property type="molecule type" value="Genomic_DNA"/>
</dbReference>
<feature type="domain" description="EamA" evidence="6">
    <location>
        <begin position="153"/>
        <end position="283"/>
    </location>
</feature>
<feature type="transmembrane region" description="Helical" evidence="5">
    <location>
        <begin position="42"/>
        <end position="60"/>
    </location>
</feature>
<dbReference type="InterPro" id="IPR037185">
    <property type="entry name" value="EmrE-like"/>
</dbReference>
<feature type="transmembrane region" description="Helical" evidence="5">
    <location>
        <begin position="152"/>
        <end position="172"/>
    </location>
</feature>
<feature type="transmembrane region" description="Helical" evidence="5">
    <location>
        <begin position="102"/>
        <end position="121"/>
    </location>
</feature>
<evidence type="ECO:0000259" key="6">
    <source>
        <dbReference type="Pfam" id="PF00892"/>
    </source>
</evidence>
<evidence type="ECO:0000256" key="5">
    <source>
        <dbReference type="SAM" id="Phobius"/>
    </source>
</evidence>
<feature type="transmembrane region" description="Helical" evidence="5">
    <location>
        <begin position="240"/>
        <end position="260"/>
    </location>
</feature>
<dbReference type="GO" id="GO:0016020">
    <property type="term" value="C:membrane"/>
    <property type="evidence" value="ECO:0007669"/>
    <property type="project" value="UniProtKB-SubCell"/>
</dbReference>
<reference evidence="7 8" key="1">
    <citation type="submission" date="2017-08" db="EMBL/GenBank/DDBJ databases">
        <title>Infants hospitalized years apart are colonized by the same room-sourced microbial strains.</title>
        <authorList>
            <person name="Brooks B."/>
            <person name="Olm M.R."/>
            <person name="Firek B.A."/>
            <person name="Baker R."/>
            <person name="Thomas B.C."/>
            <person name="Morowitz M.J."/>
            <person name="Banfield J.F."/>
        </authorList>
    </citation>
    <scope>NUCLEOTIDE SEQUENCE [LARGE SCALE GENOMIC DNA]</scope>
    <source>
        <strain evidence="7">S2_005_002_R2_29</strain>
    </source>
</reference>
<feature type="domain" description="EamA" evidence="6">
    <location>
        <begin position="11"/>
        <end position="144"/>
    </location>
</feature>
<feature type="transmembrane region" description="Helical" evidence="5">
    <location>
        <begin position="12"/>
        <end position="30"/>
    </location>
</feature>
<evidence type="ECO:0000256" key="3">
    <source>
        <dbReference type="ARBA" id="ARBA00022989"/>
    </source>
</evidence>
<feature type="transmembrane region" description="Helical" evidence="5">
    <location>
        <begin position="184"/>
        <end position="206"/>
    </location>
</feature>
<feature type="transmembrane region" description="Helical" evidence="5">
    <location>
        <begin position="128"/>
        <end position="146"/>
    </location>
</feature>
<dbReference type="InterPro" id="IPR000620">
    <property type="entry name" value="EamA_dom"/>
</dbReference>
<accession>A0A2W5MYQ0</accession>
<dbReference type="PANTHER" id="PTHR22911">
    <property type="entry name" value="ACYL-MALONYL CONDENSING ENZYME-RELATED"/>
    <property type="match status" value="1"/>
</dbReference>
<proteinExistence type="predicted"/>
<keyword evidence="4 5" id="KW-0472">Membrane</keyword>
<sequence>MTTPHKDHPLLGMTAAIAAFFCFSVMVVFAKKLAEHHHVIEVAFYRNLIGLIPFLFMIYAMGRRDILIIRSNPRGIVIRSIVGTISLLATFGAFSLMPLADAQAFLFTASLLIPALGFFFLGERVGPFRWVAIIVGFLGVCVMLRPSGDVNVLGVAVALSAACMHAALQTILRYLGKTETPETVTFYFMFIGTFVALIPMPIYFTMPTWQEIPLILGLGLTGLGGQVLISIAYKNAQAAIVTVFNYSSIIWATSFGWIFWNDWPDNAIFIGGGIVIASNVFIVYRENKLAKQATAQVQTADLLD</sequence>
<protein>
    <submittedName>
        <fullName evidence="7">EamA/RhaT family transporter</fullName>
    </submittedName>
</protein>
<evidence type="ECO:0000256" key="2">
    <source>
        <dbReference type="ARBA" id="ARBA00022692"/>
    </source>
</evidence>
<dbReference type="Proteomes" id="UP000249417">
    <property type="component" value="Unassembled WGS sequence"/>
</dbReference>
<feature type="transmembrane region" description="Helical" evidence="5">
    <location>
        <begin position="212"/>
        <end position="233"/>
    </location>
</feature>
<dbReference type="AlphaFoldDB" id="A0A2W5MYQ0"/>